<keyword evidence="5 8" id="KW-1133">Transmembrane helix</keyword>
<name>A0A5C5WP03_9BACT</name>
<dbReference type="RefSeq" id="WP_146512904.1">
    <property type="nucleotide sequence ID" value="NZ_SJPI01000001.1"/>
</dbReference>
<evidence type="ECO:0000256" key="7">
    <source>
        <dbReference type="SAM" id="Coils"/>
    </source>
</evidence>
<evidence type="ECO:0000256" key="3">
    <source>
        <dbReference type="ARBA" id="ARBA00022475"/>
    </source>
</evidence>
<feature type="transmembrane region" description="Helical" evidence="8">
    <location>
        <begin position="509"/>
        <end position="529"/>
    </location>
</feature>
<evidence type="ECO:0000259" key="10">
    <source>
        <dbReference type="Pfam" id="PF00924"/>
    </source>
</evidence>
<evidence type="ECO:0000256" key="2">
    <source>
        <dbReference type="ARBA" id="ARBA00008017"/>
    </source>
</evidence>
<feature type="chain" id="PRO_5022658598" evidence="9">
    <location>
        <begin position="24"/>
        <end position="744"/>
    </location>
</feature>
<dbReference type="GO" id="GO:0005886">
    <property type="term" value="C:plasma membrane"/>
    <property type="evidence" value="ECO:0007669"/>
    <property type="project" value="UniProtKB-SubCell"/>
</dbReference>
<dbReference type="Gene3D" id="3.30.70.100">
    <property type="match status" value="1"/>
</dbReference>
<evidence type="ECO:0000313" key="13">
    <source>
        <dbReference type="Proteomes" id="UP000316598"/>
    </source>
</evidence>
<reference evidence="12 13" key="1">
    <citation type="submission" date="2019-02" db="EMBL/GenBank/DDBJ databases">
        <title>Deep-cultivation of Planctomycetes and their phenomic and genomic characterization uncovers novel biology.</title>
        <authorList>
            <person name="Wiegand S."/>
            <person name="Jogler M."/>
            <person name="Boedeker C."/>
            <person name="Pinto D."/>
            <person name="Vollmers J."/>
            <person name="Rivas-Marin E."/>
            <person name="Kohn T."/>
            <person name="Peeters S.H."/>
            <person name="Heuer A."/>
            <person name="Rast P."/>
            <person name="Oberbeckmann S."/>
            <person name="Bunk B."/>
            <person name="Jeske O."/>
            <person name="Meyerdierks A."/>
            <person name="Storesund J.E."/>
            <person name="Kallscheuer N."/>
            <person name="Luecker S."/>
            <person name="Lage O.M."/>
            <person name="Pohl T."/>
            <person name="Merkel B.J."/>
            <person name="Hornburger P."/>
            <person name="Mueller R.-W."/>
            <person name="Bruemmer F."/>
            <person name="Labrenz M."/>
            <person name="Spormann A.M."/>
            <person name="Op Den Camp H."/>
            <person name="Overmann J."/>
            <person name="Amann R."/>
            <person name="Jetten M.S.M."/>
            <person name="Mascher T."/>
            <person name="Medema M.H."/>
            <person name="Devos D.P."/>
            <person name="Kaster A.-K."/>
            <person name="Ovreas L."/>
            <person name="Rohde M."/>
            <person name="Galperin M.Y."/>
            <person name="Jogler C."/>
        </authorList>
    </citation>
    <scope>NUCLEOTIDE SEQUENCE [LARGE SCALE GENOMIC DNA]</scope>
    <source>
        <strain evidence="12 13">Pla22</strain>
    </source>
</reference>
<feature type="transmembrane region" description="Helical" evidence="8">
    <location>
        <begin position="535"/>
        <end position="555"/>
    </location>
</feature>
<dbReference type="PANTHER" id="PTHR30347:SF1">
    <property type="entry name" value="MECHANOSENSITIVE CHANNEL MSCK"/>
    <property type="match status" value="1"/>
</dbReference>
<dbReference type="InterPro" id="IPR006685">
    <property type="entry name" value="MscS_channel_2nd"/>
</dbReference>
<evidence type="ECO:0000313" key="12">
    <source>
        <dbReference type="EMBL" id="TWT52556.1"/>
    </source>
</evidence>
<dbReference type="Proteomes" id="UP000316598">
    <property type="component" value="Unassembled WGS sequence"/>
</dbReference>
<feature type="domain" description="Mechanosensitive ion channel MscS C-terminal" evidence="11">
    <location>
        <begin position="629"/>
        <end position="712"/>
    </location>
</feature>
<dbReference type="InterPro" id="IPR011066">
    <property type="entry name" value="MscS_channel_C_sf"/>
</dbReference>
<dbReference type="Gene3D" id="2.30.30.60">
    <property type="match status" value="1"/>
</dbReference>
<dbReference type="InterPro" id="IPR023408">
    <property type="entry name" value="MscS_beta-dom_sf"/>
</dbReference>
<keyword evidence="3" id="KW-1003">Cell membrane</keyword>
<evidence type="ECO:0000256" key="4">
    <source>
        <dbReference type="ARBA" id="ARBA00022692"/>
    </source>
</evidence>
<feature type="domain" description="Mechanosensitive ion channel MscS" evidence="10">
    <location>
        <begin position="553"/>
        <end position="620"/>
    </location>
</feature>
<organism evidence="12 13">
    <name type="scientific">Rubripirellula amarantea</name>
    <dbReference type="NCBI Taxonomy" id="2527999"/>
    <lineage>
        <taxon>Bacteria</taxon>
        <taxon>Pseudomonadati</taxon>
        <taxon>Planctomycetota</taxon>
        <taxon>Planctomycetia</taxon>
        <taxon>Pirellulales</taxon>
        <taxon>Pirellulaceae</taxon>
        <taxon>Rubripirellula</taxon>
    </lineage>
</organism>
<comment type="caution">
    <text evidence="12">The sequence shown here is derived from an EMBL/GenBank/DDBJ whole genome shotgun (WGS) entry which is preliminary data.</text>
</comment>
<dbReference type="InterPro" id="IPR011014">
    <property type="entry name" value="MscS_channel_TM-2"/>
</dbReference>
<keyword evidence="4 8" id="KW-0812">Transmembrane</keyword>
<evidence type="ECO:0000256" key="9">
    <source>
        <dbReference type="SAM" id="SignalP"/>
    </source>
</evidence>
<feature type="signal peptide" evidence="9">
    <location>
        <begin position="1"/>
        <end position="23"/>
    </location>
</feature>
<dbReference type="EMBL" id="SJPI01000001">
    <property type="protein sequence ID" value="TWT52556.1"/>
    <property type="molecule type" value="Genomic_DNA"/>
</dbReference>
<accession>A0A5C5WP03</accession>
<dbReference type="SUPFAM" id="SSF82861">
    <property type="entry name" value="Mechanosensitive channel protein MscS (YggB), transmembrane region"/>
    <property type="match status" value="1"/>
</dbReference>
<dbReference type="InterPro" id="IPR010920">
    <property type="entry name" value="LSM_dom_sf"/>
</dbReference>
<dbReference type="Pfam" id="PF00924">
    <property type="entry name" value="MS_channel_2nd"/>
    <property type="match status" value="1"/>
</dbReference>
<dbReference type="OrthoDB" id="9809206at2"/>
<comment type="similarity">
    <text evidence="2">Belongs to the MscS (TC 1.A.23) family.</text>
</comment>
<dbReference type="SUPFAM" id="SSF50182">
    <property type="entry name" value="Sm-like ribonucleoproteins"/>
    <property type="match status" value="1"/>
</dbReference>
<protein>
    <submittedName>
        <fullName evidence="12">Mechanosensitive channel MscK</fullName>
    </submittedName>
</protein>
<keyword evidence="9" id="KW-0732">Signal</keyword>
<dbReference type="SUPFAM" id="SSF82689">
    <property type="entry name" value="Mechanosensitive channel protein MscS (YggB), C-terminal domain"/>
    <property type="match status" value="1"/>
</dbReference>
<proteinExistence type="inferred from homology"/>
<dbReference type="PANTHER" id="PTHR30347">
    <property type="entry name" value="POTASSIUM CHANNEL RELATED"/>
    <property type="match status" value="1"/>
</dbReference>
<feature type="coiled-coil region" evidence="7">
    <location>
        <begin position="92"/>
        <end position="152"/>
    </location>
</feature>
<sequence precursor="true">MPRILCACCVVAFQLFALPGLSAADQETAIELVAPKLSAKAEAEAKHETISSELRNAIAQKENTDVADSSVASGEPSEIDLLKMIEVTIAQQRSATATMQQLQSTKVELETQLSKLSSGKLNEEPPYSILMLDRLNDSIASGKVKRESLEEALLAARGAVERARFNVDSRAKTLRQLGETNATDIKTNIASRELRLAEEILVLRRQELGIEEASEAVRSLEADIDLRQRELILPHVVFSTDIIEEKNKELDEREVELNRKADELQIELQYAERRWMSARQQLDSTVNRTAEMLQKVESLQLAQKTIQVEQSVNNQRIERLPIMRANWDRRFRLANGQCTRQERTLWLEETLRQIEQFARERRARELKLDETRANISAIGTQSEEGAANSPELTRWMERATSSLIAQTDLHTRAIIGIDSGKRALERLRVEIEGEPNRSVGEWMSDAWGSLRRIWNYEITNVNDTSLTVGRAASCMLFIVLSYFLARFLSRLLGNRLPRLGIDEAAANSIQSLTFYALLLGFTLAALRYANVPLTAFTFLGGAIAIGVGFGSQNILNNFISGLILLAERPIKTGDLILIDGTYGNVIQIGARSTQIRSGDNLDIIVPNSRFLENNVVNLTRSDDRLRTSIKIGVAYGSSLDLVMQLLQEAADENEHVHREPKPFVWFNEFGDNALEFQVNFWINVRSVVQRKTVETQVRLSIDQKFREHGISIAFPQRDIHLSSSEPLEFRMIREQHSKAYKNAG</sequence>
<comment type="subcellular location">
    <subcellularLocation>
        <location evidence="1">Cell membrane</location>
        <topology evidence="1">Multi-pass membrane protein</topology>
    </subcellularLocation>
</comment>
<dbReference type="GO" id="GO:0008381">
    <property type="term" value="F:mechanosensitive monoatomic ion channel activity"/>
    <property type="evidence" value="ECO:0007669"/>
    <property type="project" value="UniProtKB-ARBA"/>
</dbReference>
<evidence type="ECO:0000256" key="8">
    <source>
        <dbReference type="SAM" id="Phobius"/>
    </source>
</evidence>
<dbReference type="Gene3D" id="1.10.287.1260">
    <property type="match status" value="1"/>
</dbReference>
<dbReference type="AlphaFoldDB" id="A0A5C5WP03"/>
<keyword evidence="7" id="KW-0175">Coiled coil</keyword>
<keyword evidence="13" id="KW-1185">Reference proteome</keyword>
<evidence type="ECO:0000256" key="1">
    <source>
        <dbReference type="ARBA" id="ARBA00004651"/>
    </source>
</evidence>
<feature type="coiled-coil region" evidence="7">
    <location>
        <begin position="203"/>
        <end position="274"/>
    </location>
</feature>
<evidence type="ECO:0000256" key="6">
    <source>
        <dbReference type="ARBA" id="ARBA00023136"/>
    </source>
</evidence>
<dbReference type="InterPro" id="IPR049278">
    <property type="entry name" value="MS_channel_C"/>
</dbReference>
<keyword evidence="6 8" id="KW-0472">Membrane</keyword>
<gene>
    <name evidence="12" type="primary">mscK_1</name>
    <name evidence="12" type="ORF">Pla22_01800</name>
</gene>
<dbReference type="Pfam" id="PF21082">
    <property type="entry name" value="MS_channel_3rd"/>
    <property type="match status" value="1"/>
</dbReference>
<dbReference type="InterPro" id="IPR052702">
    <property type="entry name" value="MscS-like_channel"/>
</dbReference>
<evidence type="ECO:0000259" key="11">
    <source>
        <dbReference type="Pfam" id="PF21082"/>
    </source>
</evidence>
<evidence type="ECO:0000256" key="5">
    <source>
        <dbReference type="ARBA" id="ARBA00022989"/>
    </source>
</evidence>